<evidence type="ECO:0000313" key="12">
    <source>
        <dbReference type="EMBL" id="CAA7043450.1"/>
    </source>
</evidence>
<dbReference type="GO" id="GO:0005634">
    <property type="term" value="C:nucleus"/>
    <property type="evidence" value="ECO:0007669"/>
    <property type="project" value="UniProtKB-SubCell"/>
</dbReference>
<dbReference type="Pfam" id="PF10497">
    <property type="entry name" value="zf-4CXXC_R1"/>
    <property type="match status" value="1"/>
</dbReference>
<keyword evidence="5" id="KW-0597">Phosphoprotein</keyword>
<keyword evidence="7" id="KW-0805">Transcription regulation</keyword>
<dbReference type="InterPro" id="IPR040221">
    <property type="entry name" value="CDCA7/CDA7L"/>
</dbReference>
<evidence type="ECO:0000256" key="1">
    <source>
        <dbReference type="ARBA" id="ARBA00004123"/>
    </source>
</evidence>
<dbReference type="PANTHER" id="PTHR31169:SF8">
    <property type="entry name" value="ZINC-FINGER DOMAIN OF MONOAMINE-OXIDASE A REPRESSOR R1 PROTEIN"/>
    <property type="match status" value="1"/>
</dbReference>
<sequence>MGIKIQMIDLNQPPVSDDDDDADMDTQNLTGETSNHMAIVVASESPNLTEETSNDLALVPFAVENIEDYATFKSCHQCRRPKHVYGSCLTVGCRIMFCPPCLKFRYGEILEAVVANNNWLCPRCRGVCSCSYCREKIGLEPTGKLITLVKEFGCNNALEFLEKYWDCCNRSAETVRCERKKQVRKIGNAAREKKKQLERKIEYVLARGKMENNRIPLRVDQKLAILKKLEAETEQVFNDLHNALGMQSKTTQF</sequence>
<evidence type="ECO:0000256" key="10">
    <source>
        <dbReference type="SAM" id="MobiDB-lite"/>
    </source>
</evidence>
<evidence type="ECO:0000256" key="6">
    <source>
        <dbReference type="ARBA" id="ARBA00022843"/>
    </source>
</evidence>
<evidence type="ECO:0000256" key="3">
    <source>
        <dbReference type="ARBA" id="ARBA00022490"/>
    </source>
</evidence>
<feature type="region of interest" description="Disordered" evidence="10">
    <location>
        <begin position="1"/>
        <end position="25"/>
    </location>
</feature>
<accession>A0A6D2K239</accession>
<dbReference type="PANTHER" id="PTHR31169">
    <property type="entry name" value="OS05G0300700 PROTEIN"/>
    <property type="match status" value="1"/>
</dbReference>
<evidence type="ECO:0000256" key="4">
    <source>
        <dbReference type="ARBA" id="ARBA00022499"/>
    </source>
</evidence>
<dbReference type="GO" id="GO:0005737">
    <property type="term" value="C:cytoplasm"/>
    <property type="evidence" value="ECO:0007669"/>
    <property type="project" value="UniProtKB-SubCell"/>
</dbReference>
<dbReference type="AlphaFoldDB" id="A0A6D2K239"/>
<evidence type="ECO:0000313" key="13">
    <source>
        <dbReference type="Proteomes" id="UP000467841"/>
    </source>
</evidence>
<protein>
    <recommendedName>
        <fullName evidence="11">Zinc-finger domain-containing protein</fullName>
    </recommendedName>
</protein>
<dbReference type="EMBL" id="CACVBM020001279">
    <property type="protein sequence ID" value="CAA7043450.1"/>
    <property type="molecule type" value="Genomic_DNA"/>
</dbReference>
<evidence type="ECO:0000256" key="5">
    <source>
        <dbReference type="ARBA" id="ARBA00022553"/>
    </source>
</evidence>
<name>A0A6D2K239_9BRAS</name>
<evidence type="ECO:0000259" key="11">
    <source>
        <dbReference type="Pfam" id="PF10497"/>
    </source>
</evidence>
<dbReference type="InterPro" id="IPR018866">
    <property type="entry name" value="Znf-4CXXC_R1"/>
</dbReference>
<keyword evidence="8" id="KW-0804">Transcription</keyword>
<reference evidence="12" key="1">
    <citation type="submission" date="2020-01" db="EMBL/GenBank/DDBJ databases">
        <authorList>
            <person name="Mishra B."/>
        </authorList>
    </citation>
    <scope>NUCLEOTIDE SEQUENCE [LARGE SCALE GENOMIC DNA]</scope>
</reference>
<keyword evidence="13" id="KW-1185">Reference proteome</keyword>
<proteinExistence type="predicted"/>
<organism evidence="12 13">
    <name type="scientific">Microthlaspi erraticum</name>
    <dbReference type="NCBI Taxonomy" id="1685480"/>
    <lineage>
        <taxon>Eukaryota</taxon>
        <taxon>Viridiplantae</taxon>
        <taxon>Streptophyta</taxon>
        <taxon>Embryophyta</taxon>
        <taxon>Tracheophyta</taxon>
        <taxon>Spermatophyta</taxon>
        <taxon>Magnoliopsida</taxon>
        <taxon>eudicotyledons</taxon>
        <taxon>Gunneridae</taxon>
        <taxon>Pentapetalae</taxon>
        <taxon>rosids</taxon>
        <taxon>malvids</taxon>
        <taxon>Brassicales</taxon>
        <taxon>Brassicaceae</taxon>
        <taxon>Coluteocarpeae</taxon>
        <taxon>Microthlaspi</taxon>
    </lineage>
</organism>
<evidence type="ECO:0000256" key="2">
    <source>
        <dbReference type="ARBA" id="ARBA00004496"/>
    </source>
</evidence>
<evidence type="ECO:0000256" key="7">
    <source>
        <dbReference type="ARBA" id="ARBA00023015"/>
    </source>
</evidence>
<dbReference type="Proteomes" id="UP000467841">
    <property type="component" value="Unassembled WGS sequence"/>
</dbReference>
<keyword evidence="4" id="KW-1017">Isopeptide bond</keyword>
<keyword evidence="3" id="KW-0963">Cytoplasm</keyword>
<keyword evidence="6" id="KW-0832">Ubl conjugation</keyword>
<feature type="domain" description="Zinc-finger" evidence="11">
    <location>
        <begin position="71"/>
        <end position="161"/>
    </location>
</feature>
<dbReference type="OrthoDB" id="298344at2759"/>
<evidence type="ECO:0000256" key="9">
    <source>
        <dbReference type="ARBA" id="ARBA00023242"/>
    </source>
</evidence>
<comment type="subcellular location">
    <subcellularLocation>
        <location evidence="2">Cytoplasm</location>
    </subcellularLocation>
    <subcellularLocation>
        <location evidence="1">Nucleus</location>
    </subcellularLocation>
</comment>
<keyword evidence="9" id="KW-0539">Nucleus</keyword>
<evidence type="ECO:0000256" key="8">
    <source>
        <dbReference type="ARBA" id="ARBA00023163"/>
    </source>
</evidence>
<comment type="caution">
    <text evidence="12">The sequence shown here is derived from an EMBL/GenBank/DDBJ whole genome shotgun (WGS) entry which is preliminary data.</text>
</comment>
<dbReference type="GO" id="GO:0006355">
    <property type="term" value="P:regulation of DNA-templated transcription"/>
    <property type="evidence" value="ECO:0007669"/>
    <property type="project" value="InterPro"/>
</dbReference>
<gene>
    <name evidence="12" type="ORF">MERR_LOCUS30685</name>
</gene>